<dbReference type="PANTHER" id="PTHR45621">
    <property type="entry name" value="OS01G0588500 PROTEIN-RELATED"/>
    <property type="match status" value="1"/>
</dbReference>
<gene>
    <name evidence="7" type="ORF">KSP39_PZI010125</name>
</gene>
<evidence type="ECO:0000256" key="1">
    <source>
        <dbReference type="ARBA" id="ARBA00012513"/>
    </source>
</evidence>
<organism evidence="7 8">
    <name type="scientific">Platanthera zijinensis</name>
    <dbReference type="NCBI Taxonomy" id="2320716"/>
    <lineage>
        <taxon>Eukaryota</taxon>
        <taxon>Viridiplantae</taxon>
        <taxon>Streptophyta</taxon>
        <taxon>Embryophyta</taxon>
        <taxon>Tracheophyta</taxon>
        <taxon>Spermatophyta</taxon>
        <taxon>Magnoliopsida</taxon>
        <taxon>Liliopsida</taxon>
        <taxon>Asparagales</taxon>
        <taxon>Orchidaceae</taxon>
        <taxon>Orchidoideae</taxon>
        <taxon>Orchideae</taxon>
        <taxon>Orchidinae</taxon>
        <taxon>Platanthera</taxon>
    </lineage>
</organism>
<dbReference type="GO" id="GO:0005524">
    <property type="term" value="F:ATP binding"/>
    <property type="evidence" value="ECO:0007669"/>
    <property type="project" value="UniProtKB-KW"/>
</dbReference>
<sequence length="426" mass="46921">MPGRSRRTLFMGCCTACSAEEVAGKPVPKQDLSLHGLSASLSLKDLSVSLRGSNLHVFTLTELRTATQGFSGGNFLGEGGFGPVYKGVIGERVRAGMEAQPVAVKLLDLDGAQGHREWLAEVMFLGKLRHPNLVRLIGYCYENEQRLLVYEYMVKGNLENHLFHRFTSLPWSTRLKIAVGAAKGLAFLHGAEKPVIYRDFKASNILLDSAVAGGVGEWKRGIGTGGEEARLETEQTDDFSSLLREQTKHKPPADCLFFRCPVSACSAVVRGGAKEIRDERPSRERNLVEWARPYMKDAGKLSQIIDPSLDGVYSIKAAQKAVSTASQCLSHSPKLRPQMSAIVETLESLLDFTDGIVGSFVFAVAPDNDGDEENEKSPRMAEIETLDMDSGHDRRNLETNLHFCHTEMRGGNGFLRHPLFSENLKK</sequence>
<dbReference type="Gene3D" id="3.30.200.20">
    <property type="entry name" value="Phosphorylase Kinase, domain 1"/>
    <property type="match status" value="1"/>
</dbReference>
<dbReference type="Proteomes" id="UP001418222">
    <property type="component" value="Unassembled WGS sequence"/>
</dbReference>
<evidence type="ECO:0000256" key="5">
    <source>
        <dbReference type="ARBA" id="ARBA00022840"/>
    </source>
</evidence>
<evidence type="ECO:0000256" key="2">
    <source>
        <dbReference type="ARBA" id="ARBA00022679"/>
    </source>
</evidence>
<comment type="caution">
    <text evidence="7">The sequence shown here is derived from an EMBL/GenBank/DDBJ whole genome shotgun (WGS) entry which is preliminary data.</text>
</comment>
<keyword evidence="5" id="KW-0067">ATP-binding</keyword>
<keyword evidence="4 7" id="KW-0418">Kinase</keyword>
<dbReference type="FunFam" id="3.30.200.20:FF:000228">
    <property type="entry name" value="Serine/threonine-protein kinase BIK1"/>
    <property type="match status" value="1"/>
</dbReference>
<proteinExistence type="predicted"/>
<dbReference type="InterPro" id="IPR050823">
    <property type="entry name" value="Plant_Ser_Thr_Prot_Kinase"/>
</dbReference>
<dbReference type="PROSITE" id="PS50011">
    <property type="entry name" value="PROTEIN_KINASE_DOM"/>
    <property type="match status" value="1"/>
</dbReference>
<dbReference type="EMBL" id="JBBWWQ010000008">
    <property type="protein sequence ID" value="KAK8941394.1"/>
    <property type="molecule type" value="Genomic_DNA"/>
</dbReference>
<evidence type="ECO:0000256" key="4">
    <source>
        <dbReference type="ARBA" id="ARBA00022777"/>
    </source>
</evidence>
<dbReference type="SUPFAM" id="SSF56112">
    <property type="entry name" value="Protein kinase-like (PK-like)"/>
    <property type="match status" value="1"/>
</dbReference>
<keyword evidence="7" id="KW-0675">Receptor</keyword>
<dbReference type="InterPro" id="IPR008271">
    <property type="entry name" value="Ser/Thr_kinase_AS"/>
</dbReference>
<keyword evidence="8" id="KW-1185">Reference proteome</keyword>
<reference evidence="7 8" key="1">
    <citation type="journal article" date="2022" name="Nat. Plants">
        <title>Genomes of leafy and leafless Platanthera orchids illuminate the evolution of mycoheterotrophy.</title>
        <authorList>
            <person name="Li M.H."/>
            <person name="Liu K.W."/>
            <person name="Li Z."/>
            <person name="Lu H.C."/>
            <person name="Ye Q.L."/>
            <person name="Zhang D."/>
            <person name="Wang J.Y."/>
            <person name="Li Y.F."/>
            <person name="Zhong Z.M."/>
            <person name="Liu X."/>
            <person name="Yu X."/>
            <person name="Liu D.K."/>
            <person name="Tu X.D."/>
            <person name="Liu B."/>
            <person name="Hao Y."/>
            <person name="Liao X.Y."/>
            <person name="Jiang Y.T."/>
            <person name="Sun W.H."/>
            <person name="Chen J."/>
            <person name="Chen Y.Q."/>
            <person name="Ai Y."/>
            <person name="Zhai J.W."/>
            <person name="Wu S.S."/>
            <person name="Zhou Z."/>
            <person name="Hsiao Y.Y."/>
            <person name="Wu W.L."/>
            <person name="Chen Y.Y."/>
            <person name="Lin Y.F."/>
            <person name="Hsu J.L."/>
            <person name="Li C.Y."/>
            <person name="Wang Z.W."/>
            <person name="Zhao X."/>
            <person name="Zhong W.Y."/>
            <person name="Ma X.K."/>
            <person name="Ma L."/>
            <person name="Huang J."/>
            <person name="Chen G.Z."/>
            <person name="Huang M.Z."/>
            <person name="Huang L."/>
            <person name="Peng D.H."/>
            <person name="Luo Y.B."/>
            <person name="Zou S.Q."/>
            <person name="Chen S.P."/>
            <person name="Lan S."/>
            <person name="Tsai W.C."/>
            <person name="Van de Peer Y."/>
            <person name="Liu Z.J."/>
        </authorList>
    </citation>
    <scope>NUCLEOTIDE SEQUENCE [LARGE SCALE GENOMIC DNA]</scope>
    <source>
        <strain evidence="7">Lor287</strain>
    </source>
</reference>
<dbReference type="InterPro" id="IPR001245">
    <property type="entry name" value="Ser-Thr/Tyr_kinase_cat_dom"/>
</dbReference>
<evidence type="ECO:0000313" key="7">
    <source>
        <dbReference type="EMBL" id="KAK8941394.1"/>
    </source>
</evidence>
<feature type="domain" description="Protein kinase" evidence="6">
    <location>
        <begin position="70"/>
        <end position="350"/>
    </location>
</feature>
<dbReference type="EC" id="2.7.11.1" evidence="1"/>
<dbReference type="Pfam" id="PF07714">
    <property type="entry name" value="PK_Tyr_Ser-Thr"/>
    <property type="match status" value="1"/>
</dbReference>
<evidence type="ECO:0000313" key="8">
    <source>
        <dbReference type="Proteomes" id="UP001418222"/>
    </source>
</evidence>
<name>A0AAP0BLZ8_9ASPA</name>
<dbReference type="Gene3D" id="1.10.510.10">
    <property type="entry name" value="Transferase(Phosphotransferase) domain 1"/>
    <property type="match status" value="2"/>
</dbReference>
<accession>A0AAP0BLZ8</accession>
<dbReference type="GO" id="GO:0004674">
    <property type="term" value="F:protein serine/threonine kinase activity"/>
    <property type="evidence" value="ECO:0007669"/>
    <property type="project" value="UniProtKB-EC"/>
</dbReference>
<dbReference type="InterPro" id="IPR000719">
    <property type="entry name" value="Prot_kinase_dom"/>
</dbReference>
<keyword evidence="3" id="KW-0547">Nucleotide-binding</keyword>
<dbReference type="AlphaFoldDB" id="A0AAP0BLZ8"/>
<evidence type="ECO:0000259" key="6">
    <source>
        <dbReference type="PROSITE" id="PS50011"/>
    </source>
</evidence>
<keyword evidence="2" id="KW-0808">Transferase</keyword>
<protein>
    <recommendedName>
        <fullName evidence="1">non-specific serine/threonine protein kinase</fullName>
        <ecNumber evidence="1">2.7.11.1</ecNumber>
    </recommendedName>
</protein>
<dbReference type="InterPro" id="IPR011009">
    <property type="entry name" value="Kinase-like_dom_sf"/>
</dbReference>
<evidence type="ECO:0000256" key="3">
    <source>
        <dbReference type="ARBA" id="ARBA00022741"/>
    </source>
</evidence>
<dbReference type="PROSITE" id="PS00108">
    <property type="entry name" value="PROTEIN_KINASE_ST"/>
    <property type="match status" value="1"/>
</dbReference>